<accession>A0A376TMP3</accession>
<dbReference type="EMBL" id="UGCO01000001">
    <property type="protein sequence ID" value="STI78053.1"/>
    <property type="molecule type" value="Genomic_DNA"/>
</dbReference>
<dbReference type="Proteomes" id="UP000254405">
    <property type="component" value="Unassembled WGS sequence"/>
</dbReference>
<sequence length="33" mass="3915">MQRETVWLVEDEQGIADTLVYMLQQEGFCRRGL</sequence>
<protein>
    <submittedName>
        <fullName evidence="1">Two-component response regulator</fullName>
    </submittedName>
</protein>
<gene>
    <name evidence="1" type="primary">creB_3</name>
    <name evidence="1" type="ORF">NCTC8985_03371</name>
</gene>
<reference evidence="1 2" key="1">
    <citation type="submission" date="2018-06" db="EMBL/GenBank/DDBJ databases">
        <authorList>
            <consortium name="Pathogen Informatics"/>
            <person name="Doyle S."/>
        </authorList>
    </citation>
    <scope>NUCLEOTIDE SEQUENCE [LARGE SCALE GENOMIC DNA]</scope>
    <source>
        <strain evidence="1 2">NCTC8985</strain>
    </source>
</reference>
<proteinExistence type="predicted"/>
<evidence type="ECO:0000313" key="1">
    <source>
        <dbReference type="EMBL" id="STI78053.1"/>
    </source>
</evidence>
<evidence type="ECO:0000313" key="2">
    <source>
        <dbReference type="Proteomes" id="UP000254405"/>
    </source>
</evidence>
<organism evidence="1 2">
    <name type="scientific">Escherichia coli</name>
    <dbReference type="NCBI Taxonomy" id="562"/>
    <lineage>
        <taxon>Bacteria</taxon>
        <taxon>Pseudomonadati</taxon>
        <taxon>Pseudomonadota</taxon>
        <taxon>Gammaproteobacteria</taxon>
        <taxon>Enterobacterales</taxon>
        <taxon>Enterobacteriaceae</taxon>
        <taxon>Escherichia</taxon>
    </lineage>
</organism>
<dbReference type="AlphaFoldDB" id="A0A376TMP3"/>
<name>A0A376TMP3_ECOLX</name>